<comment type="caution">
    <text evidence="1">The sequence shown here is derived from an EMBL/GenBank/DDBJ whole genome shotgun (WGS) entry which is preliminary data.</text>
</comment>
<accession>A0A5C5Y0Q6</accession>
<sequence>MLQNPRLAPCGSRISGKALAAGWVCNESNVMLQNPRLAPCGSRISGKALAAGLGLQRVKPWRYNTRG</sequence>
<evidence type="ECO:0000313" key="1">
    <source>
        <dbReference type="EMBL" id="TWT69326.1"/>
    </source>
</evidence>
<dbReference type="EMBL" id="SJPL01000001">
    <property type="protein sequence ID" value="TWT69326.1"/>
    <property type="molecule type" value="Genomic_DNA"/>
</dbReference>
<reference evidence="1 2" key="1">
    <citation type="submission" date="2019-02" db="EMBL/GenBank/DDBJ databases">
        <title>Deep-cultivation of Planctomycetes and their phenomic and genomic characterization uncovers novel biology.</title>
        <authorList>
            <person name="Wiegand S."/>
            <person name="Jogler M."/>
            <person name="Boedeker C."/>
            <person name="Pinto D."/>
            <person name="Vollmers J."/>
            <person name="Rivas-Marin E."/>
            <person name="Kohn T."/>
            <person name="Peeters S.H."/>
            <person name="Heuer A."/>
            <person name="Rast P."/>
            <person name="Oberbeckmann S."/>
            <person name="Bunk B."/>
            <person name="Jeske O."/>
            <person name="Meyerdierks A."/>
            <person name="Storesund J.E."/>
            <person name="Kallscheuer N."/>
            <person name="Luecker S."/>
            <person name="Lage O.M."/>
            <person name="Pohl T."/>
            <person name="Merkel B.J."/>
            <person name="Hornburger P."/>
            <person name="Mueller R.-W."/>
            <person name="Bruemmer F."/>
            <person name="Labrenz M."/>
            <person name="Spormann A.M."/>
            <person name="Op Den Camp H."/>
            <person name="Overmann J."/>
            <person name="Amann R."/>
            <person name="Jetten M.S.M."/>
            <person name="Mascher T."/>
            <person name="Medema M.H."/>
            <person name="Devos D.P."/>
            <person name="Kaster A.-K."/>
            <person name="Ovreas L."/>
            <person name="Rohde M."/>
            <person name="Galperin M.Y."/>
            <person name="Jogler C."/>
        </authorList>
    </citation>
    <scope>NUCLEOTIDE SEQUENCE [LARGE SCALE GENOMIC DNA]</scope>
    <source>
        <strain evidence="1 2">Pan14r</strain>
    </source>
</reference>
<name>A0A5C5Y0Q6_9PLAN</name>
<dbReference type="RefSeq" id="WP_165701285.1">
    <property type="nucleotide sequence ID" value="NZ_CP036319.1"/>
</dbReference>
<protein>
    <submittedName>
        <fullName evidence="1">Uncharacterized protein</fullName>
    </submittedName>
</protein>
<keyword evidence="2" id="KW-1185">Reference proteome</keyword>
<dbReference type="AlphaFoldDB" id="A0A5C5Y0Q6"/>
<gene>
    <name evidence="1" type="ORF">Pan14r_16110</name>
</gene>
<organism evidence="1 2">
    <name type="scientific">Crateriforma conspicua</name>
    <dbReference type="NCBI Taxonomy" id="2527996"/>
    <lineage>
        <taxon>Bacteria</taxon>
        <taxon>Pseudomonadati</taxon>
        <taxon>Planctomycetota</taxon>
        <taxon>Planctomycetia</taxon>
        <taxon>Planctomycetales</taxon>
        <taxon>Planctomycetaceae</taxon>
        <taxon>Crateriforma</taxon>
    </lineage>
</organism>
<proteinExistence type="predicted"/>
<dbReference type="Proteomes" id="UP000317238">
    <property type="component" value="Unassembled WGS sequence"/>
</dbReference>
<evidence type="ECO:0000313" key="2">
    <source>
        <dbReference type="Proteomes" id="UP000317238"/>
    </source>
</evidence>